<dbReference type="Pfam" id="PF00005">
    <property type="entry name" value="ABC_tran"/>
    <property type="match status" value="1"/>
</dbReference>
<keyword evidence="12" id="KW-0472">Membrane</keyword>
<comment type="caution">
    <text evidence="16">The sequence shown here is derived from an EMBL/GenBank/DDBJ whole genome shotgun (WGS) entry which is preliminary data.</text>
</comment>
<evidence type="ECO:0000313" key="17">
    <source>
        <dbReference type="Proteomes" id="UP000318359"/>
    </source>
</evidence>
<evidence type="ECO:0000256" key="10">
    <source>
        <dbReference type="ARBA" id="ARBA00022840"/>
    </source>
</evidence>
<protein>
    <recommendedName>
        <fullName evidence="4">Lipopolysaccharide export system ATP-binding protein LptB</fullName>
    </recommendedName>
</protein>
<dbReference type="InterPro" id="IPR017871">
    <property type="entry name" value="ABC_transporter-like_CS"/>
</dbReference>
<evidence type="ECO:0000256" key="8">
    <source>
        <dbReference type="ARBA" id="ARBA00022519"/>
    </source>
</evidence>
<dbReference type="SMART" id="SM00382">
    <property type="entry name" value="AAA"/>
    <property type="match status" value="1"/>
</dbReference>
<dbReference type="NCBIfam" id="TIGR04406">
    <property type="entry name" value="LPS_export_lptB"/>
    <property type="match status" value="1"/>
</dbReference>
<keyword evidence="11" id="KW-1278">Translocase</keyword>
<gene>
    <name evidence="16" type="primary">lptB</name>
    <name evidence="16" type="ORF">EVB00_03300</name>
</gene>
<dbReference type="InterPro" id="IPR032823">
    <property type="entry name" value="BCA_ABC_TP_C"/>
</dbReference>
<keyword evidence="6" id="KW-1003">Cell membrane</keyword>
<dbReference type="InterPro" id="IPR027417">
    <property type="entry name" value="P-loop_NTPase"/>
</dbReference>
<evidence type="ECO:0000256" key="4">
    <source>
        <dbReference type="ARBA" id="ARBA00017803"/>
    </source>
</evidence>
<dbReference type="GO" id="GO:0016887">
    <property type="term" value="F:ATP hydrolysis activity"/>
    <property type="evidence" value="ECO:0007669"/>
    <property type="project" value="InterPro"/>
</dbReference>
<dbReference type="PANTHER" id="PTHR45772">
    <property type="entry name" value="CONSERVED COMPONENT OF ABC TRANSPORTER FOR NATURAL AMINO ACIDS-RELATED"/>
    <property type="match status" value="1"/>
</dbReference>
<dbReference type="InterPro" id="IPR030921">
    <property type="entry name" value="LPS_export_LptB"/>
</dbReference>
<keyword evidence="5" id="KW-0813">Transport</keyword>
<evidence type="ECO:0000256" key="7">
    <source>
        <dbReference type="ARBA" id="ARBA00022490"/>
    </source>
</evidence>
<dbReference type="InterPro" id="IPR003593">
    <property type="entry name" value="AAA+_ATPase"/>
</dbReference>
<dbReference type="GO" id="GO:0043190">
    <property type="term" value="C:ATP-binding cassette (ABC) transporter complex"/>
    <property type="evidence" value="ECO:0007669"/>
    <property type="project" value="InterPro"/>
</dbReference>
<dbReference type="GO" id="GO:0005737">
    <property type="term" value="C:cytoplasm"/>
    <property type="evidence" value="ECO:0007669"/>
    <property type="project" value="UniProtKB-SubCell"/>
</dbReference>
<dbReference type="EMBL" id="SHBM01000055">
    <property type="protein sequence ID" value="RZO16176.1"/>
    <property type="molecule type" value="Genomic_DNA"/>
</dbReference>
<dbReference type="SUPFAM" id="SSF52540">
    <property type="entry name" value="P-loop containing nucleoside triphosphate hydrolases"/>
    <property type="match status" value="1"/>
</dbReference>
<evidence type="ECO:0000256" key="14">
    <source>
        <dbReference type="ARBA" id="ARBA00026081"/>
    </source>
</evidence>
<feature type="domain" description="ABC transporter" evidence="15">
    <location>
        <begin position="4"/>
        <end position="236"/>
    </location>
</feature>
<dbReference type="Gene3D" id="3.40.50.300">
    <property type="entry name" value="P-loop containing nucleotide triphosphate hydrolases"/>
    <property type="match status" value="1"/>
</dbReference>
<sequence length="239" mass="26453">MSLLSVKKLSKVIKKRTIIKDISFNINNSEIVGLLGPNGAGKTTTFYAIAGLIKPSDGEIFINDEEITKISMHNRSKLGISYLPQEPSIFQNLSVKDNILGLAQLSLRSAENVDKKFNEVVEQFNLSNILSHKGIELSGGQRRRVEIARSLVTNPKIILMDEPFAGIDPIAVDEIKKILRQLVSQNISILITDHNVRAALEICNRGLILSEGKILAEGTTDELVKNPKVQEVYLGEMYS</sequence>
<reference evidence="16 17" key="1">
    <citation type="submission" date="2019-02" db="EMBL/GenBank/DDBJ databases">
        <title>Prokaryotic population dynamics and viral predation in marine succession experiment using metagenomics: the confinement effect.</title>
        <authorList>
            <person name="Haro-Moreno J.M."/>
            <person name="Rodriguez-Valera F."/>
            <person name="Lopez-Perez M."/>
        </authorList>
    </citation>
    <scope>NUCLEOTIDE SEQUENCE [LARGE SCALE GENOMIC DNA]</scope>
    <source>
        <strain evidence="16">MED-G167</strain>
    </source>
</reference>
<evidence type="ECO:0000256" key="1">
    <source>
        <dbReference type="ARBA" id="ARBA00004496"/>
    </source>
</evidence>
<dbReference type="AlphaFoldDB" id="A0A520M4K7"/>
<evidence type="ECO:0000256" key="6">
    <source>
        <dbReference type="ARBA" id="ARBA00022475"/>
    </source>
</evidence>
<keyword evidence="8" id="KW-0997">Cell inner membrane</keyword>
<comment type="function">
    <text evidence="13">Part of the ABC transporter complex LptBFG involved in the translocation of lipopolysaccharide (LPS) from the inner membrane to the outer membrane. Probably responsible for energy coupling to the transport system.</text>
</comment>
<keyword evidence="10 16" id="KW-0067">ATP-binding</keyword>
<dbReference type="PANTHER" id="PTHR45772:SF10">
    <property type="entry name" value="LIPOPOLYSACCHARIDE EXPORT SYSTEM ATP-BINDING PROTEIN LPTB"/>
    <property type="match status" value="1"/>
</dbReference>
<dbReference type="PROSITE" id="PS50893">
    <property type="entry name" value="ABC_TRANSPORTER_2"/>
    <property type="match status" value="1"/>
</dbReference>
<proteinExistence type="inferred from homology"/>
<name>A0A520M4K7_9GAMM</name>
<organism evidence="16 17">
    <name type="scientific">SAR86 cluster bacterium</name>
    <dbReference type="NCBI Taxonomy" id="2030880"/>
    <lineage>
        <taxon>Bacteria</taxon>
        <taxon>Pseudomonadati</taxon>
        <taxon>Pseudomonadota</taxon>
        <taxon>Gammaproteobacteria</taxon>
        <taxon>SAR86 cluster</taxon>
    </lineage>
</organism>
<dbReference type="PROSITE" id="PS00211">
    <property type="entry name" value="ABC_TRANSPORTER_1"/>
    <property type="match status" value="1"/>
</dbReference>
<evidence type="ECO:0000313" key="16">
    <source>
        <dbReference type="EMBL" id="RZO16176.1"/>
    </source>
</evidence>
<evidence type="ECO:0000256" key="11">
    <source>
        <dbReference type="ARBA" id="ARBA00022967"/>
    </source>
</evidence>
<dbReference type="InterPro" id="IPR003439">
    <property type="entry name" value="ABC_transporter-like_ATP-bd"/>
</dbReference>
<keyword evidence="9" id="KW-0547">Nucleotide-binding</keyword>
<evidence type="ECO:0000259" key="15">
    <source>
        <dbReference type="PROSITE" id="PS50893"/>
    </source>
</evidence>
<dbReference type="Pfam" id="PF12399">
    <property type="entry name" value="BCA_ABC_TP_C"/>
    <property type="match status" value="1"/>
</dbReference>
<comment type="similarity">
    <text evidence="3">Belongs to the ABC transporter superfamily. Outer membrane lipopolysaccharide export (TC 1.B.42) family.</text>
</comment>
<dbReference type="GO" id="GO:0055085">
    <property type="term" value="P:transmembrane transport"/>
    <property type="evidence" value="ECO:0007669"/>
    <property type="project" value="InterPro"/>
</dbReference>
<dbReference type="InterPro" id="IPR051120">
    <property type="entry name" value="ABC_AA/LPS_Transport"/>
</dbReference>
<evidence type="ECO:0000256" key="5">
    <source>
        <dbReference type="ARBA" id="ARBA00022448"/>
    </source>
</evidence>
<dbReference type="Proteomes" id="UP000318359">
    <property type="component" value="Unassembled WGS sequence"/>
</dbReference>
<comment type="subcellular location">
    <subcellularLocation>
        <location evidence="2">Cell inner membrane</location>
        <topology evidence="2">Peripheral membrane protein</topology>
        <orientation evidence="2">Cytoplasmic side</orientation>
    </subcellularLocation>
    <subcellularLocation>
        <location evidence="1">Cytoplasm</location>
    </subcellularLocation>
</comment>
<comment type="subunit">
    <text evidence="14">Component of the lipopolysaccharide transport and assembly complex. The LptBFG transporter is composed of two ATP-binding proteins (LptB) and two transmembrane proteins (LptF and LptG).</text>
</comment>
<evidence type="ECO:0000256" key="13">
    <source>
        <dbReference type="ARBA" id="ARBA00024818"/>
    </source>
</evidence>
<keyword evidence="7" id="KW-0963">Cytoplasm</keyword>
<evidence type="ECO:0000256" key="9">
    <source>
        <dbReference type="ARBA" id="ARBA00022741"/>
    </source>
</evidence>
<dbReference type="GO" id="GO:0005524">
    <property type="term" value="F:ATP binding"/>
    <property type="evidence" value="ECO:0007669"/>
    <property type="project" value="UniProtKB-KW"/>
</dbReference>
<evidence type="ECO:0000256" key="2">
    <source>
        <dbReference type="ARBA" id="ARBA00004515"/>
    </source>
</evidence>
<accession>A0A520M4K7</accession>
<evidence type="ECO:0000256" key="12">
    <source>
        <dbReference type="ARBA" id="ARBA00023136"/>
    </source>
</evidence>
<evidence type="ECO:0000256" key="3">
    <source>
        <dbReference type="ARBA" id="ARBA00010865"/>
    </source>
</evidence>